<organism evidence="3 4">
    <name type="scientific">Coniosporium apollinis (strain CBS 100218)</name>
    <name type="common">Rock-inhabiting black yeast</name>
    <dbReference type="NCBI Taxonomy" id="1168221"/>
    <lineage>
        <taxon>Eukaryota</taxon>
        <taxon>Fungi</taxon>
        <taxon>Dikarya</taxon>
        <taxon>Ascomycota</taxon>
        <taxon>Pezizomycotina</taxon>
        <taxon>Dothideomycetes</taxon>
        <taxon>Dothideomycetes incertae sedis</taxon>
        <taxon>Coniosporium</taxon>
    </lineage>
</organism>
<evidence type="ECO:0000313" key="3">
    <source>
        <dbReference type="EMBL" id="EON69448.1"/>
    </source>
</evidence>
<proteinExistence type="predicted"/>
<keyword evidence="2" id="KW-0326">Glycosidase</keyword>
<evidence type="ECO:0000256" key="2">
    <source>
        <dbReference type="ARBA" id="ARBA00023295"/>
    </source>
</evidence>
<dbReference type="InterPro" id="IPR017853">
    <property type="entry name" value="GH"/>
</dbReference>
<dbReference type="GeneID" id="19906019"/>
<keyword evidence="1" id="KW-0378">Hydrolase</keyword>
<dbReference type="GO" id="GO:0005576">
    <property type="term" value="C:extracellular region"/>
    <property type="evidence" value="ECO:0007669"/>
    <property type="project" value="TreeGrafter"/>
</dbReference>
<name>R7Z5R7_CONA1</name>
<keyword evidence="4" id="KW-1185">Reference proteome</keyword>
<dbReference type="Proteomes" id="UP000016924">
    <property type="component" value="Unassembled WGS sequence"/>
</dbReference>
<dbReference type="HOGENOM" id="CLU_637798_0_0_1"/>
<evidence type="ECO:0008006" key="5">
    <source>
        <dbReference type="Google" id="ProtNLM"/>
    </source>
</evidence>
<dbReference type="Gene3D" id="3.20.20.80">
    <property type="entry name" value="Glycosidases"/>
    <property type="match status" value="1"/>
</dbReference>
<accession>R7Z5R7</accession>
<protein>
    <recommendedName>
        <fullName evidence="5">Chitinase</fullName>
    </recommendedName>
</protein>
<dbReference type="OrthoDB" id="6020543at2759"/>
<dbReference type="PANTHER" id="PTHR45708">
    <property type="entry name" value="ENDOCHITINASE"/>
    <property type="match status" value="1"/>
</dbReference>
<dbReference type="eggNOG" id="KOG4701">
    <property type="taxonomic scope" value="Eukaryota"/>
</dbReference>
<gene>
    <name evidence="3" type="ORF">W97_08708</name>
</gene>
<dbReference type="InterPro" id="IPR050542">
    <property type="entry name" value="Glycosyl_Hydrlase18_Chitinase"/>
</dbReference>
<evidence type="ECO:0000313" key="4">
    <source>
        <dbReference type="Proteomes" id="UP000016924"/>
    </source>
</evidence>
<dbReference type="EMBL" id="JH767614">
    <property type="protein sequence ID" value="EON69448.1"/>
    <property type="molecule type" value="Genomic_DNA"/>
</dbReference>
<dbReference type="SUPFAM" id="SSF51445">
    <property type="entry name" value="(Trans)glycosidases"/>
    <property type="match status" value="1"/>
</dbReference>
<dbReference type="RefSeq" id="XP_007784765.1">
    <property type="nucleotide sequence ID" value="XM_007786575.1"/>
</dbReference>
<sequence>MLQGGSERPPHSSLRFLNDLRQLPDDIEDNFREVKDILGELLQINQELKEKIQSLQQSQCSTTSVSAFNARASNNIAVYYTQSSASNSQTDLRLLCAKPAVDIITLPLIATLNGPNGFPTFANTTDCLGPSASQLADAPNLRDCSNLAETITYCQSLGKKIIIGILGTTIEPYSPATNSSTITARTAFNSFDQRPHSAVMLLSLFGPPSTSSRQLTHLRPFGPNISVDGFDLGFDLDMTVHGSRTSADFVATLRDHTAQSGQALYVSATRPCRRPASPQTLATLALVDFVTVMFAHDPACSIAGPGFNIWDWSNDLRLAAADGAANGSSQGNGTAPLRPKLFAAALAWPSPAATANRTREGDPEYLGQSIGQIWESGRLGNLGGVALVEGGRGVAGGTWGEVGARSIEAVDAAIEEDYRERGKDGKVMDL</sequence>
<reference evidence="4" key="1">
    <citation type="submission" date="2012-06" db="EMBL/GenBank/DDBJ databases">
        <title>The genome sequence of Coniosporium apollinis CBS 100218.</title>
        <authorList>
            <consortium name="The Broad Institute Genome Sequencing Platform"/>
            <person name="Cuomo C."/>
            <person name="Gorbushina A."/>
            <person name="Noack S."/>
            <person name="Walker B."/>
            <person name="Young S.K."/>
            <person name="Zeng Q."/>
            <person name="Gargeya S."/>
            <person name="Fitzgerald M."/>
            <person name="Haas B."/>
            <person name="Abouelleil A."/>
            <person name="Alvarado L."/>
            <person name="Arachchi H.M."/>
            <person name="Berlin A.M."/>
            <person name="Chapman S.B."/>
            <person name="Goldberg J."/>
            <person name="Griggs A."/>
            <person name="Gujja S."/>
            <person name="Hansen M."/>
            <person name="Howarth C."/>
            <person name="Imamovic A."/>
            <person name="Larimer J."/>
            <person name="McCowan C."/>
            <person name="Montmayeur A."/>
            <person name="Murphy C."/>
            <person name="Neiman D."/>
            <person name="Pearson M."/>
            <person name="Priest M."/>
            <person name="Roberts A."/>
            <person name="Saif S."/>
            <person name="Shea T."/>
            <person name="Sisk P."/>
            <person name="Sykes S."/>
            <person name="Wortman J."/>
            <person name="Nusbaum C."/>
            <person name="Birren B."/>
        </authorList>
    </citation>
    <scope>NUCLEOTIDE SEQUENCE [LARGE SCALE GENOMIC DNA]</scope>
    <source>
        <strain evidence="4">CBS 100218</strain>
    </source>
</reference>
<dbReference type="AlphaFoldDB" id="R7Z5R7"/>
<dbReference type="STRING" id="1168221.R7Z5R7"/>
<dbReference type="GO" id="GO:0004568">
    <property type="term" value="F:chitinase activity"/>
    <property type="evidence" value="ECO:0007669"/>
    <property type="project" value="TreeGrafter"/>
</dbReference>
<evidence type="ECO:0000256" key="1">
    <source>
        <dbReference type="ARBA" id="ARBA00022801"/>
    </source>
</evidence>
<dbReference type="PANTHER" id="PTHR45708:SF49">
    <property type="entry name" value="ENDOCHITINASE"/>
    <property type="match status" value="1"/>
</dbReference>